<evidence type="ECO:0000313" key="4">
    <source>
        <dbReference type="EMBL" id="QIK40681.1"/>
    </source>
</evidence>
<reference evidence="4 5" key="1">
    <citation type="submission" date="2020-03" db="EMBL/GenBank/DDBJ databases">
        <title>Complete genome sequence of Monaibacterium sp. ALG8 with diverse plasmids.</title>
        <authorList>
            <person name="Sun C."/>
        </authorList>
    </citation>
    <scope>NUCLEOTIDE SEQUENCE [LARGE SCALE GENOMIC DNA]</scope>
    <source>
        <strain evidence="4 5">ALG8</strain>
    </source>
</reference>
<feature type="domain" description="Outer membrane protein assembly factor BamE" evidence="3">
    <location>
        <begin position="36"/>
        <end position="110"/>
    </location>
</feature>
<evidence type="ECO:0000256" key="1">
    <source>
        <dbReference type="ARBA" id="ARBA00022729"/>
    </source>
</evidence>
<evidence type="ECO:0000313" key="5">
    <source>
        <dbReference type="Proteomes" id="UP000500791"/>
    </source>
</evidence>
<dbReference type="RefSeq" id="WP_166190397.1">
    <property type="nucleotide sequence ID" value="NZ_CP049811.1"/>
</dbReference>
<evidence type="ECO:0000259" key="3">
    <source>
        <dbReference type="Pfam" id="PF04355"/>
    </source>
</evidence>
<name>A0A6G7VKY4_9RHOB</name>
<keyword evidence="2" id="KW-0472">Membrane</keyword>
<evidence type="ECO:0000256" key="2">
    <source>
        <dbReference type="ARBA" id="ARBA00023136"/>
    </source>
</evidence>
<dbReference type="Pfam" id="PF04355">
    <property type="entry name" value="BamE"/>
    <property type="match status" value="1"/>
</dbReference>
<dbReference type="EMBL" id="CP049811">
    <property type="protein sequence ID" value="QIK40681.1"/>
    <property type="molecule type" value="Genomic_DNA"/>
</dbReference>
<organism evidence="4 5">
    <name type="scientific">Pontivivens nitratireducens</name>
    <dbReference type="NCBI Taxonomy" id="2758038"/>
    <lineage>
        <taxon>Bacteria</taxon>
        <taxon>Pseudomonadati</taxon>
        <taxon>Pseudomonadota</taxon>
        <taxon>Alphaproteobacteria</taxon>
        <taxon>Rhodobacterales</taxon>
        <taxon>Paracoccaceae</taxon>
        <taxon>Pontivivens</taxon>
    </lineage>
</organism>
<protein>
    <submittedName>
        <fullName evidence="4">Outer membrane protein assembly factor BamE</fullName>
    </submittedName>
</protein>
<gene>
    <name evidence="4" type="ORF">G8E03_07815</name>
</gene>
<dbReference type="InterPro" id="IPR007450">
    <property type="entry name" value="BamE_dom"/>
</dbReference>
<proteinExistence type="predicted"/>
<accession>A0A6G7VKY4</accession>
<dbReference type="InterPro" id="IPR037873">
    <property type="entry name" value="BamE-like"/>
</dbReference>
<keyword evidence="1" id="KW-0732">Signal</keyword>
<dbReference type="Gene3D" id="3.30.1450.10">
    <property type="match status" value="1"/>
</dbReference>
<dbReference type="KEGG" id="mon:G8E03_07815"/>
<keyword evidence="5" id="KW-1185">Reference proteome</keyword>
<dbReference type="GO" id="GO:0019867">
    <property type="term" value="C:outer membrane"/>
    <property type="evidence" value="ECO:0007669"/>
    <property type="project" value="InterPro"/>
</dbReference>
<dbReference type="PROSITE" id="PS51257">
    <property type="entry name" value="PROKAR_LIPOPROTEIN"/>
    <property type="match status" value="1"/>
</dbReference>
<dbReference type="Proteomes" id="UP000500791">
    <property type="component" value="Chromosome"/>
</dbReference>
<dbReference type="AlphaFoldDB" id="A0A6G7VKY4"/>
<sequence length="155" mass="16870">MIRISDFNVPGLNLVGVALAAALVLGACAPRFQSHGYAPPDVELDRIVVGQDTKRTVGTALGRPGDTGILTDDAWYYVATNTETYLYRAKEVTERRVVAVQFDDDQIVRDVSVYGIQDGRPVELVSRTTETFGNELSVVQQILGNVFNPGNLIGE</sequence>